<evidence type="ECO:0000259" key="2">
    <source>
        <dbReference type="Pfam" id="PF08212"/>
    </source>
</evidence>
<dbReference type="InterPro" id="IPR047202">
    <property type="entry name" value="Lipocalin_Blc-like_dom"/>
</dbReference>
<dbReference type="AlphaFoldDB" id="A0A7M7TG77"/>
<evidence type="ECO:0000313" key="4">
    <source>
        <dbReference type="Proteomes" id="UP000007110"/>
    </source>
</evidence>
<feature type="signal peptide" evidence="1">
    <location>
        <begin position="1"/>
        <end position="21"/>
    </location>
</feature>
<keyword evidence="1" id="KW-0732">Signal</keyword>
<dbReference type="KEGG" id="spu:577063"/>
<dbReference type="InterPro" id="IPR012674">
    <property type="entry name" value="Calycin"/>
</dbReference>
<dbReference type="InterPro" id="IPR000566">
    <property type="entry name" value="Lipocln_cytosolic_FA-bd_dom"/>
</dbReference>
<dbReference type="PANTHER" id="PTHR10612">
    <property type="entry name" value="APOLIPOPROTEIN D"/>
    <property type="match status" value="1"/>
</dbReference>
<feature type="domain" description="Lipocalin/cytosolic fatty-acid binding" evidence="2">
    <location>
        <begin position="43"/>
        <end position="185"/>
    </location>
</feature>
<dbReference type="Pfam" id="PF08212">
    <property type="entry name" value="Lipocalin_2"/>
    <property type="match status" value="1"/>
</dbReference>
<dbReference type="PANTHER" id="PTHR10612:SF57">
    <property type="entry name" value="LIPOCALIN_CYTOSOLIC FATTY-ACID BINDING DOMAIN-CONTAINING PROTEIN"/>
    <property type="match status" value="1"/>
</dbReference>
<organism evidence="3 4">
    <name type="scientific">Strongylocentrotus purpuratus</name>
    <name type="common">Purple sea urchin</name>
    <dbReference type="NCBI Taxonomy" id="7668"/>
    <lineage>
        <taxon>Eukaryota</taxon>
        <taxon>Metazoa</taxon>
        <taxon>Echinodermata</taxon>
        <taxon>Eleutherozoa</taxon>
        <taxon>Echinozoa</taxon>
        <taxon>Echinoidea</taxon>
        <taxon>Euechinoidea</taxon>
        <taxon>Echinacea</taxon>
        <taxon>Camarodonta</taxon>
        <taxon>Echinidea</taxon>
        <taxon>Strongylocentrotidae</taxon>
        <taxon>Strongylocentrotus</taxon>
    </lineage>
</organism>
<dbReference type="GeneID" id="577063"/>
<dbReference type="EnsemblMetazoa" id="XM_777317">
    <property type="protein sequence ID" value="XP_782410"/>
    <property type="gene ID" value="LOC577063"/>
</dbReference>
<sequence>MAAVRFLVCVVFLGLVSHSVGFRLGSFFRGDSCFGAPETVNELDVQAYLGRWYQVYTDLVVNVTFERNAKCVTADYGLNADGTISVFNANTVGTPDGDFNTITGTATVPDASQPGKLTVQFPGVPVPGDYWILKLGPVVGGQYQYSVVSDSNKATLFVLARDASAFMGSDEKETVLAFLRESGFKCFWNRPQETYQSDQCNYVTN</sequence>
<name>A0A7M7TG77_STRPU</name>
<dbReference type="OrthoDB" id="565904at2759"/>
<dbReference type="FunFam" id="2.40.128.20:FF:000027">
    <property type="entry name" value="Predicted protein"/>
    <property type="match status" value="1"/>
</dbReference>
<reference evidence="4" key="1">
    <citation type="submission" date="2015-02" db="EMBL/GenBank/DDBJ databases">
        <title>Genome sequencing for Strongylocentrotus purpuratus.</title>
        <authorList>
            <person name="Murali S."/>
            <person name="Liu Y."/>
            <person name="Vee V."/>
            <person name="English A."/>
            <person name="Wang M."/>
            <person name="Skinner E."/>
            <person name="Han Y."/>
            <person name="Muzny D.M."/>
            <person name="Worley K.C."/>
            <person name="Gibbs R.A."/>
        </authorList>
    </citation>
    <scope>NUCLEOTIDE SEQUENCE</scope>
</reference>
<dbReference type="InParanoid" id="A0A7M7TG77"/>
<evidence type="ECO:0000313" key="3">
    <source>
        <dbReference type="EnsemblMetazoa" id="XP_782410"/>
    </source>
</evidence>
<dbReference type="GO" id="GO:0006950">
    <property type="term" value="P:response to stress"/>
    <property type="evidence" value="ECO:0007669"/>
    <property type="project" value="UniProtKB-ARBA"/>
</dbReference>
<feature type="chain" id="PRO_5029448710" description="Lipocalin/cytosolic fatty-acid binding domain-containing protein" evidence="1">
    <location>
        <begin position="22"/>
        <end position="205"/>
    </location>
</feature>
<protein>
    <recommendedName>
        <fullName evidence="2">Lipocalin/cytosolic fatty-acid binding domain-containing protein</fullName>
    </recommendedName>
</protein>
<dbReference type="OMA" id="FERNAVC"/>
<accession>A0A7M7TG77</accession>
<reference evidence="3" key="2">
    <citation type="submission" date="2021-01" db="UniProtKB">
        <authorList>
            <consortium name="EnsemblMetazoa"/>
        </authorList>
    </citation>
    <scope>IDENTIFICATION</scope>
</reference>
<dbReference type="RefSeq" id="XP_782410.2">
    <property type="nucleotide sequence ID" value="XM_777317.5"/>
</dbReference>
<dbReference type="CDD" id="cd19438">
    <property type="entry name" value="lipocalin_Blc-like"/>
    <property type="match status" value="1"/>
</dbReference>
<dbReference type="Proteomes" id="UP000007110">
    <property type="component" value="Unassembled WGS sequence"/>
</dbReference>
<proteinExistence type="predicted"/>
<dbReference type="SUPFAM" id="SSF50814">
    <property type="entry name" value="Lipocalins"/>
    <property type="match status" value="1"/>
</dbReference>
<keyword evidence="4" id="KW-1185">Reference proteome</keyword>
<dbReference type="Gene3D" id="2.40.128.20">
    <property type="match status" value="1"/>
</dbReference>
<evidence type="ECO:0000256" key="1">
    <source>
        <dbReference type="SAM" id="SignalP"/>
    </source>
</evidence>